<comment type="similarity">
    <text evidence="2">Belongs to the glutathione peroxidase family.</text>
</comment>
<organism evidence="9 10">
    <name type="scientific">Aestuariibaculum sediminum</name>
    <dbReference type="NCBI Taxonomy" id="2770637"/>
    <lineage>
        <taxon>Bacteria</taxon>
        <taxon>Pseudomonadati</taxon>
        <taxon>Bacteroidota</taxon>
        <taxon>Flavobacteriia</taxon>
        <taxon>Flavobacteriales</taxon>
        <taxon>Flavobacteriaceae</taxon>
    </lineage>
</organism>
<evidence type="ECO:0000313" key="10">
    <source>
        <dbReference type="Proteomes" id="UP000600588"/>
    </source>
</evidence>
<comment type="subcellular location">
    <subcellularLocation>
        <location evidence="1">Cell envelope</location>
    </subcellularLocation>
</comment>
<reference evidence="9 10" key="1">
    <citation type="submission" date="2020-09" db="EMBL/GenBank/DDBJ databases">
        <title>TT11 complete genome.</title>
        <authorList>
            <person name="Wu Z."/>
        </authorList>
    </citation>
    <scope>NUCLEOTIDE SEQUENCE [LARGE SCALE GENOMIC DNA]</scope>
    <source>
        <strain evidence="9 10">TT11</strain>
    </source>
</reference>
<keyword evidence="6" id="KW-1015">Disulfide bond</keyword>
<keyword evidence="10" id="KW-1185">Reference proteome</keyword>
<keyword evidence="4" id="KW-0201">Cytochrome c-type biogenesis</keyword>
<dbReference type="InterPro" id="IPR000866">
    <property type="entry name" value="AhpC/TSA"/>
</dbReference>
<accession>A0A8J6UHU4</accession>
<dbReference type="GO" id="GO:0004601">
    <property type="term" value="F:peroxidase activity"/>
    <property type="evidence" value="ECO:0007669"/>
    <property type="project" value="UniProtKB-KW"/>
</dbReference>
<dbReference type="InterPro" id="IPR013766">
    <property type="entry name" value="Thioredoxin_domain"/>
</dbReference>
<dbReference type="GO" id="GO:0006979">
    <property type="term" value="P:response to oxidative stress"/>
    <property type="evidence" value="ECO:0007669"/>
    <property type="project" value="InterPro"/>
</dbReference>
<evidence type="ECO:0000256" key="2">
    <source>
        <dbReference type="ARBA" id="ARBA00006926"/>
    </source>
</evidence>
<evidence type="ECO:0000256" key="7">
    <source>
        <dbReference type="ARBA" id="ARBA00023284"/>
    </source>
</evidence>
<keyword evidence="7" id="KW-0676">Redox-active center</keyword>
<evidence type="ECO:0000256" key="5">
    <source>
        <dbReference type="ARBA" id="ARBA00023002"/>
    </source>
</evidence>
<dbReference type="Pfam" id="PF00578">
    <property type="entry name" value="AhpC-TSA"/>
    <property type="match status" value="1"/>
</dbReference>
<dbReference type="PROSITE" id="PS51257">
    <property type="entry name" value="PROKAR_LIPOPROTEIN"/>
    <property type="match status" value="1"/>
</dbReference>
<evidence type="ECO:0000259" key="8">
    <source>
        <dbReference type="PROSITE" id="PS51352"/>
    </source>
</evidence>
<dbReference type="Proteomes" id="UP000600588">
    <property type="component" value="Unassembled WGS sequence"/>
</dbReference>
<gene>
    <name evidence="9" type="ORF">ICJ83_14720</name>
</gene>
<dbReference type="RefSeq" id="WP_188231171.1">
    <property type="nucleotide sequence ID" value="NZ_JACVXB010000008.1"/>
</dbReference>
<dbReference type="Pfam" id="PF14289">
    <property type="entry name" value="DUF4369"/>
    <property type="match status" value="1"/>
</dbReference>
<evidence type="ECO:0000256" key="3">
    <source>
        <dbReference type="ARBA" id="ARBA00022559"/>
    </source>
</evidence>
<keyword evidence="5" id="KW-0560">Oxidoreductase</keyword>
<dbReference type="InterPro" id="IPR000889">
    <property type="entry name" value="Glutathione_peroxidase"/>
</dbReference>
<dbReference type="InterPro" id="IPR017937">
    <property type="entry name" value="Thioredoxin_CS"/>
</dbReference>
<keyword evidence="3" id="KW-0575">Peroxidase</keyword>
<feature type="domain" description="Thioredoxin" evidence="8">
    <location>
        <begin position="245"/>
        <end position="399"/>
    </location>
</feature>
<dbReference type="InterPro" id="IPR050553">
    <property type="entry name" value="Thioredoxin_ResA/DsbE_sf"/>
</dbReference>
<dbReference type="GO" id="GO:0030313">
    <property type="term" value="C:cell envelope"/>
    <property type="evidence" value="ECO:0007669"/>
    <property type="project" value="UniProtKB-SubCell"/>
</dbReference>
<protein>
    <submittedName>
        <fullName evidence="9">AhpC/TSA family protein</fullName>
    </submittedName>
</protein>
<dbReference type="Gene3D" id="3.40.30.10">
    <property type="entry name" value="Glutaredoxin"/>
    <property type="match status" value="1"/>
</dbReference>
<name>A0A8J6UHU4_9FLAO</name>
<evidence type="ECO:0000256" key="1">
    <source>
        <dbReference type="ARBA" id="ARBA00004196"/>
    </source>
</evidence>
<evidence type="ECO:0000256" key="6">
    <source>
        <dbReference type="ARBA" id="ARBA00023157"/>
    </source>
</evidence>
<evidence type="ECO:0000256" key="4">
    <source>
        <dbReference type="ARBA" id="ARBA00022748"/>
    </source>
</evidence>
<dbReference type="InterPro" id="IPR025380">
    <property type="entry name" value="DUF4369"/>
</dbReference>
<dbReference type="AlphaFoldDB" id="A0A8J6UHU4"/>
<evidence type="ECO:0000313" key="9">
    <source>
        <dbReference type="EMBL" id="MBD0833386.1"/>
    </source>
</evidence>
<comment type="caution">
    <text evidence="9">The sequence shown here is derived from an EMBL/GenBank/DDBJ whole genome shotgun (WGS) entry which is preliminary data.</text>
</comment>
<dbReference type="PANTHER" id="PTHR42852">
    <property type="entry name" value="THIOL:DISULFIDE INTERCHANGE PROTEIN DSBE"/>
    <property type="match status" value="1"/>
</dbReference>
<proteinExistence type="inferred from homology"/>
<dbReference type="PROSITE" id="PS51352">
    <property type="entry name" value="THIOREDOXIN_2"/>
    <property type="match status" value="1"/>
</dbReference>
<dbReference type="GO" id="GO:0017004">
    <property type="term" value="P:cytochrome complex assembly"/>
    <property type="evidence" value="ECO:0007669"/>
    <property type="project" value="UniProtKB-KW"/>
</dbReference>
<sequence>MKKVLIIVAVCLTALACKQEKPLAEGTYRINGTISGLENGEIYLMNRDLDTIKVKNGAFIIENTIENGVKLIHISKTSNKGAKQGEFVSIFVEPTKMTLNIDYEDFSEAKLSGSKTQDDQYRLQAILDKISEDYKEEKNHADAVRKKYHEAFKAGASDEELEAIKYEDDEARGKLASMWEKQSEATLQFIKDNPKSYVSFHSFLFQINKLKYAEAKAILDQLNPEYLKTDLGKDIRQEVDNLQKGIPGAKAANFETVDINGDSLKLADFKGKYLLIDFWASWCVPCRKGNPHLISLYHKYHSKGLEILGVSDDDRAHDKWKNAVEKDGIGIWHHVLRGLEYKEGTYQRINKDKDISDAYNIHSLPTKILVDPNGVIVGRYGGGGGTDDDMDKDLAEIFNQ</sequence>
<dbReference type="InterPro" id="IPR036249">
    <property type="entry name" value="Thioredoxin-like_sf"/>
</dbReference>
<dbReference type="PROSITE" id="PS00194">
    <property type="entry name" value="THIOREDOXIN_1"/>
    <property type="match status" value="1"/>
</dbReference>
<dbReference type="PROSITE" id="PS51355">
    <property type="entry name" value="GLUTATHIONE_PEROXID_3"/>
    <property type="match status" value="1"/>
</dbReference>
<dbReference type="PANTHER" id="PTHR42852:SF6">
    <property type="entry name" value="THIOL:DISULFIDE INTERCHANGE PROTEIN DSBE"/>
    <property type="match status" value="1"/>
</dbReference>
<dbReference type="CDD" id="cd02966">
    <property type="entry name" value="TlpA_like_family"/>
    <property type="match status" value="1"/>
</dbReference>
<dbReference type="EMBL" id="JACVXB010000008">
    <property type="protein sequence ID" value="MBD0833386.1"/>
    <property type="molecule type" value="Genomic_DNA"/>
</dbReference>
<dbReference type="SUPFAM" id="SSF52833">
    <property type="entry name" value="Thioredoxin-like"/>
    <property type="match status" value="1"/>
</dbReference>